<organism evidence="5 6">
    <name type="scientific">Larkinella insperata</name>
    <dbReference type="NCBI Taxonomy" id="332158"/>
    <lineage>
        <taxon>Bacteria</taxon>
        <taxon>Pseudomonadati</taxon>
        <taxon>Bacteroidota</taxon>
        <taxon>Cytophagia</taxon>
        <taxon>Cytophagales</taxon>
        <taxon>Spirosomataceae</taxon>
        <taxon>Larkinella</taxon>
    </lineage>
</organism>
<evidence type="ECO:0000256" key="3">
    <source>
        <dbReference type="ARBA" id="ARBA00023163"/>
    </source>
</evidence>
<evidence type="ECO:0000313" key="6">
    <source>
        <dbReference type="Proteomes" id="UP001597116"/>
    </source>
</evidence>
<dbReference type="InterPro" id="IPR018060">
    <property type="entry name" value="HTH_AraC"/>
</dbReference>
<dbReference type="InterPro" id="IPR009057">
    <property type="entry name" value="Homeodomain-like_sf"/>
</dbReference>
<dbReference type="PROSITE" id="PS01124">
    <property type="entry name" value="HTH_ARAC_FAMILY_2"/>
    <property type="match status" value="1"/>
</dbReference>
<protein>
    <submittedName>
        <fullName evidence="5">Helix-turn-helix domain-containing protein</fullName>
    </submittedName>
</protein>
<comment type="caution">
    <text evidence="5">The sequence shown here is derived from an EMBL/GenBank/DDBJ whole genome shotgun (WGS) entry which is preliminary data.</text>
</comment>
<evidence type="ECO:0000256" key="2">
    <source>
        <dbReference type="ARBA" id="ARBA00023125"/>
    </source>
</evidence>
<dbReference type="EMBL" id="JBHTLP010000001">
    <property type="protein sequence ID" value="MFD1139517.1"/>
    <property type="molecule type" value="Genomic_DNA"/>
</dbReference>
<dbReference type="SUPFAM" id="SSF46689">
    <property type="entry name" value="Homeodomain-like"/>
    <property type="match status" value="2"/>
</dbReference>
<keyword evidence="3" id="KW-0804">Transcription</keyword>
<dbReference type="Pfam" id="PF12833">
    <property type="entry name" value="HTH_18"/>
    <property type="match status" value="1"/>
</dbReference>
<dbReference type="Proteomes" id="UP001597116">
    <property type="component" value="Unassembled WGS sequence"/>
</dbReference>
<dbReference type="SMART" id="SM00342">
    <property type="entry name" value="HTH_ARAC"/>
    <property type="match status" value="1"/>
</dbReference>
<keyword evidence="6" id="KW-1185">Reference proteome</keyword>
<evidence type="ECO:0000256" key="1">
    <source>
        <dbReference type="ARBA" id="ARBA00023015"/>
    </source>
</evidence>
<keyword evidence="2" id="KW-0238">DNA-binding</keyword>
<gene>
    <name evidence="5" type="ORF">ACFQ4C_00260</name>
</gene>
<dbReference type="Gene3D" id="1.10.10.60">
    <property type="entry name" value="Homeodomain-like"/>
    <property type="match status" value="2"/>
</dbReference>
<dbReference type="RefSeq" id="WP_265990209.1">
    <property type="nucleotide sequence ID" value="NZ_CP110973.1"/>
</dbReference>
<sequence>MKHILPEISQHPLPIVLPVTDNERLLPVIHYIHQHLGDPLQLPEVAERFGFSVRSLSRLFRKAINSSFGQYLKLCRIIRGMEELLQTDKSVSEIAYDAGYTSLSTFSNTFLKLVNQRPGDFRAMK</sequence>
<reference evidence="6" key="1">
    <citation type="journal article" date="2019" name="Int. J. Syst. Evol. Microbiol.">
        <title>The Global Catalogue of Microorganisms (GCM) 10K type strain sequencing project: providing services to taxonomists for standard genome sequencing and annotation.</title>
        <authorList>
            <consortium name="The Broad Institute Genomics Platform"/>
            <consortium name="The Broad Institute Genome Sequencing Center for Infectious Disease"/>
            <person name="Wu L."/>
            <person name="Ma J."/>
        </authorList>
    </citation>
    <scope>NUCLEOTIDE SEQUENCE [LARGE SCALE GENOMIC DNA]</scope>
    <source>
        <strain evidence="6">CCUG 55608</strain>
    </source>
</reference>
<dbReference type="PANTHER" id="PTHR43280:SF2">
    <property type="entry name" value="HTH-TYPE TRANSCRIPTIONAL REGULATOR EXSA"/>
    <property type="match status" value="1"/>
</dbReference>
<dbReference type="PANTHER" id="PTHR43280">
    <property type="entry name" value="ARAC-FAMILY TRANSCRIPTIONAL REGULATOR"/>
    <property type="match status" value="1"/>
</dbReference>
<feature type="domain" description="HTH araC/xylS-type" evidence="4">
    <location>
        <begin position="26"/>
        <end position="124"/>
    </location>
</feature>
<accession>A0ABW3PYN5</accession>
<evidence type="ECO:0000313" key="5">
    <source>
        <dbReference type="EMBL" id="MFD1139517.1"/>
    </source>
</evidence>
<evidence type="ECO:0000259" key="4">
    <source>
        <dbReference type="PROSITE" id="PS01124"/>
    </source>
</evidence>
<keyword evidence="1" id="KW-0805">Transcription regulation</keyword>
<name>A0ABW3PYN5_9BACT</name>
<proteinExistence type="predicted"/>